<evidence type="ECO:0008006" key="5">
    <source>
        <dbReference type="Google" id="ProtNLM"/>
    </source>
</evidence>
<dbReference type="Proteomes" id="UP000682358">
    <property type="component" value="Chromosome"/>
</dbReference>
<organism evidence="3 4">
    <name type="scientific">Providencia rettgeri</name>
    <dbReference type="NCBI Taxonomy" id="587"/>
    <lineage>
        <taxon>Bacteria</taxon>
        <taxon>Pseudomonadati</taxon>
        <taxon>Pseudomonadota</taxon>
        <taxon>Gammaproteobacteria</taxon>
        <taxon>Enterobacterales</taxon>
        <taxon>Morganellaceae</taxon>
        <taxon>Providencia</taxon>
    </lineage>
</organism>
<protein>
    <recommendedName>
        <fullName evidence="5">Fimbrial protein</fullName>
    </recommendedName>
</protein>
<feature type="signal peptide" evidence="1">
    <location>
        <begin position="1"/>
        <end position="19"/>
    </location>
</feature>
<dbReference type="AlphaFoldDB" id="A0AAJ4NJ01"/>
<proteinExistence type="predicted"/>
<dbReference type="KEGG" id="prg:RB151_001470"/>
<feature type="chain" id="PRO_5044472350" description="Fimbrial protein" evidence="1">
    <location>
        <begin position="20"/>
        <end position="136"/>
    </location>
</feature>
<evidence type="ECO:0000256" key="1">
    <source>
        <dbReference type="SAM" id="SignalP"/>
    </source>
</evidence>
<evidence type="ECO:0000313" key="3">
    <source>
        <dbReference type="EMBL" id="QWQ20930.1"/>
    </source>
</evidence>
<evidence type="ECO:0000313" key="2">
    <source>
        <dbReference type="EMBL" id="MBX6982841.1"/>
    </source>
</evidence>
<reference evidence="3" key="2">
    <citation type="submission" date="2021-06" db="EMBL/GenBank/DDBJ databases">
        <title>Emergence of genetically related NDM-1-producing Providencia rettgeri strains in Argentina.</title>
        <authorList>
            <person name="Pasteran F."/>
            <person name="Meo A."/>
            <person name="Gomez S."/>
            <person name="Derdoy L."/>
            <person name="Albronoz E."/>
            <person name="Faccone D."/>
            <person name="Guerriero L."/>
            <person name="Archuby D."/>
            <person name="Tarzia A."/>
            <person name="Lopez M."/>
            <person name="Corso A."/>
        </authorList>
    </citation>
    <scope>NUCLEOTIDE SEQUENCE</scope>
    <source>
        <strain evidence="3">PreM15628</strain>
    </source>
</reference>
<dbReference type="EMBL" id="SHDO01000035">
    <property type="protein sequence ID" value="MBX6982841.1"/>
    <property type="molecule type" value="Genomic_DNA"/>
</dbReference>
<dbReference type="EMBL" id="CP076405">
    <property type="protein sequence ID" value="QWQ20930.1"/>
    <property type="molecule type" value="Genomic_DNA"/>
</dbReference>
<name>A0AAJ4NJ01_PRORE</name>
<keyword evidence="1" id="KW-0732">Signal</keyword>
<gene>
    <name evidence="2" type="ORF">EX242_21615</name>
    <name evidence="3" type="ORF">KOF27_00715</name>
</gene>
<sequence length="136" mass="15597">MKYFSVVFFSLFISLSSVASQYDENRSFPSHDVTSAIKMDSLSGKLHFKVGLMYSPCVILDDEYNNDIFFIELEQCLVNNQNIKIPLQAKAKLIEKNNITTTVYDIYHPLYSGKNILYIQNKNTKGSSAIMELNYD</sequence>
<accession>A0AAJ4NJ01</accession>
<dbReference type="RefSeq" id="WP_042848574.1">
    <property type="nucleotide sequence ID" value="NZ_ABFDCF020000051.1"/>
</dbReference>
<evidence type="ECO:0000313" key="4">
    <source>
        <dbReference type="Proteomes" id="UP000682358"/>
    </source>
</evidence>
<reference evidence="2" key="1">
    <citation type="submission" date="2019-02" db="EMBL/GenBank/DDBJ databases">
        <title>Genomic characterization of isolates from hospital effluents in KZN, South Africa.</title>
        <authorList>
            <person name="Ntshobeni N."/>
            <person name="Allam M."/>
            <person name="Ismail A."/>
            <person name="Amoako D."/>
            <person name="Essack S."/>
            <person name="Chenia H."/>
        </authorList>
    </citation>
    <scope>NUCLEOTIDE SEQUENCE</scope>
    <source>
        <strain evidence="2">AFE97_S1</strain>
    </source>
</reference>
<dbReference type="Proteomes" id="UP000824410">
    <property type="component" value="Unassembled WGS sequence"/>
</dbReference>